<dbReference type="PATRIC" id="fig|1300253.3.peg.4644"/>
<protein>
    <recommendedName>
        <fullName evidence="2">VWFA domain-containing protein</fullName>
    </recommendedName>
</protein>
<feature type="region of interest" description="Disordered" evidence="1">
    <location>
        <begin position="206"/>
        <end position="374"/>
    </location>
</feature>
<dbReference type="Gene3D" id="3.40.50.410">
    <property type="entry name" value="von Willebrand factor, type A domain"/>
    <property type="match status" value="1"/>
</dbReference>
<name>S5AL32_9ALTE</name>
<dbReference type="KEGG" id="amh:I633_22281"/>
<dbReference type="Proteomes" id="UP000014909">
    <property type="component" value="Plasmid unnamed"/>
</dbReference>
<dbReference type="InterPro" id="IPR002035">
    <property type="entry name" value="VWF_A"/>
</dbReference>
<geneLocation type="plasmid" evidence="3">
    <name>unnamed</name>
</geneLocation>
<dbReference type="SUPFAM" id="SSF53300">
    <property type="entry name" value="vWA-like"/>
    <property type="match status" value="1"/>
</dbReference>
<feature type="compositionally biased region" description="Acidic residues" evidence="1">
    <location>
        <begin position="236"/>
        <end position="277"/>
    </location>
</feature>
<evidence type="ECO:0000313" key="4">
    <source>
        <dbReference type="Proteomes" id="UP000014909"/>
    </source>
</evidence>
<dbReference type="AlphaFoldDB" id="S5AL32"/>
<dbReference type="HOGENOM" id="CLU_412122_0_0_6"/>
<evidence type="ECO:0000256" key="1">
    <source>
        <dbReference type="SAM" id="MobiDB-lite"/>
    </source>
</evidence>
<feature type="compositionally biased region" description="Acidic residues" evidence="1">
    <location>
        <begin position="285"/>
        <end position="301"/>
    </location>
</feature>
<organism evidence="3 4">
    <name type="scientific">Alteromonas mediterranea 615</name>
    <dbReference type="NCBI Taxonomy" id="1300253"/>
    <lineage>
        <taxon>Bacteria</taxon>
        <taxon>Pseudomonadati</taxon>
        <taxon>Pseudomonadota</taxon>
        <taxon>Gammaproteobacteria</taxon>
        <taxon>Alteromonadales</taxon>
        <taxon>Alteromonadaceae</taxon>
        <taxon>Alteromonas/Salinimonas group</taxon>
        <taxon>Alteromonas</taxon>
    </lineage>
</organism>
<dbReference type="InterPro" id="IPR036465">
    <property type="entry name" value="vWFA_dom_sf"/>
</dbReference>
<proteinExistence type="predicted"/>
<dbReference type="BioCyc" id="AMAC1300253:G12YX-3526-MONOMER"/>
<sequence length="657" mass="71417">MSNIAKVKKIAKAINALAKNNSVKVSVGGDTAYSTGGSINIPIGDFSDPRFMQMVQGYIDHEIGHESETEHGYMAKAISIGGNLMGSILNALEDARMENSRGNIYPGARINLEILFKIAIEDEIIPNPNDMKQNIMEVIFSYILHASRELVCGYTSTHAPLALSIIRQSAGDVFADGLVELLKETPSMKSTYCAFNLSEKIYNYLNQSVNNPPPKQPQAGQSQDSDDADNGTPSDSNDDDSSQEQSDSNDDDSSQEQSDSNDDDSSQEQSDSNDDDSSQGKSGSNDDDGSQEPSDSNDDDGSQGQSDSNDDDGSQGQSDSNDDDSSQEQSDSNEDDGSQEQSDSNDNGCSSEAGADSSSHEGNDESMSSLDSGLQGAKADLDTLHDYHEEVQGTITDKARDYDDVDVAELQCLRIDKTDEPTMYSFDLTGWRSLSGKFARTLQKVIIDKTETLKMATSTGRRIMRSKLASSQLGNDDVFEYKEETEALDSSVMLLVDSSGSMGYENMLEANKTALGFAKAFQRMGIDIEVNYYGVYKHSQGKNEIYTAKEFGKKLDVTKFSVASSGSTPTEEALFYALVRMSNQSQQNKIVFLITDGQPDCSSSVQMVHEKLVNAGIKVIPIGLGTRSVQGFNESVYAKNSEEVNNALKDAIKKKLF</sequence>
<evidence type="ECO:0000259" key="2">
    <source>
        <dbReference type="PROSITE" id="PS50234"/>
    </source>
</evidence>
<dbReference type="SMART" id="SM00327">
    <property type="entry name" value="VWA"/>
    <property type="match status" value="1"/>
</dbReference>
<feature type="domain" description="VWFA" evidence="2">
    <location>
        <begin position="491"/>
        <end position="657"/>
    </location>
</feature>
<dbReference type="Pfam" id="PF00092">
    <property type="entry name" value="VWA"/>
    <property type="match status" value="1"/>
</dbReference>
<accession>S5AL32</accession>
<dbReference type="PROSITE" id="PS50234">
    <property type="entry name" value="VWFA"/>
    <property type="match status" value="1"/>
</dbReference>
<keyword evidence="3" id="KW-0614">Plasmid</keyword>
<reference evidence="3 4" key="1">
    <citation type="journal article" date="2013" name="Genome Biol. Evol.">
        <title>Genomic Diversity of "Deep Ecotype" Alteromonas macleodii Isolates: Evidence for Pan-Mediterranean Clonal Frames.</title>
        <authorList>
            <person name="Lopez-Perez M."/>
            <person name="Gonzaga A."/>
            <person name="Rodriguez-Valera F."/>
        </authorList>
    </citation>
    <scope>NUCLEOTIDE SEQUENCE [LARGE SCALE GENOMIC DNA]</scope>
    <source>
        <strain evidence="4">'English Channel 615'</strain>
        <plasmid evidence="4">Plasmid</plasmid>
    </source>
</reference>
<evidence type="ECO:0000313" key="3">
    <source>
        <dbReference type="EMBL" id="AGP79879.1"/>
    </source>
</evidence>
<dbReference type="EMBL" id="CP004847">
    <property type="protein sequence ID" value="AGP79879.1"/>
    <property type="molecule type" value="Genomic_DNA"/>
</dbReference>
<gene>
    <name evidence="3" type="ORF">I633_22281</name>
</gene>
<feature type="compositionally biased region" description="Acidic residues" evidence="1">
    <location>
        <begin position="320"/>
        <end position="338"/>
    </location>
</feature>